<evidence type="ECO:0000256" key="3">
    <source>
        <dbReference type="ARBA" id="ARBA00007742"/>
    </source>
</evidence>
<comment type="subcellular location">
    <subcellularLocation>
        <location evidence="1">Endoplasmic reticulum membrane</location>
        <topology evidence="1">Multi-pass membrane protein</topology>
    </subcellularLocation>
</comment>
<keyword evidence="13 17" id="KW-0472">Membrane</keyword>
<dbReference type="PROSITE" id="PS50244">
    <property type="entry name" value="S5A_REDUCTASE"/>
    <property type="match status" value="1"/>
</dbReference>
<keyword evidence="6 17" id="KW-0812">Transmembrane</keyword>
<dbReference type="FunFam" id="1.20.120.1630:FF:000010">
    <property type="entry name" value="Steroid alpha reductase family protein"/>
    <property type="match status" value="1"/>
</dbReference>
<dbReference type="PANTHER" id="PTHR10556:SF28">
    <property type="entry name" value="VERY-LONG-CHAIN ENOYL-COA REDUCTASE"/>
    <property type="match status" value="1"/>
</dbReference>
<dbReference type="OrthoDB" id="540503at2759"/>
<dbReference type="Pfam" id="PF02544">
    <property type="entry name" value="Steroid_dh"/>
    <property type="match status" value="1"/>
</dbReference>
<gene>
    <name evidence="19" type="ORF">ACJ72_08390</name>
</gene>
<dbReference type="GO" id="GO:0005789">
    <property type="term" value="C:endoplasmic reticulum membrane"/>
    <property type="evidence" value="ECO:0007669"/>
    <property type="project" value="UniProtKB-SubCell"/>
</dbReference>
<evidence type="ECO:0000256" key="1">
    <source>
        <dbReference type="ARBA" id="ARBA00004477"/>
    </source>
</evidence>
<sequence length="314" mass="35283">MASNLTLSIKPRGKPISKLPQELSIDPNTSGSELYNIIAVRSGLSVHRIRVTKASDGSAIQNSSDATIYSTGLRNQSIIYVKDLGSQLCWRTVYLIEYFGPIFIHPIFLLPSLRPTIYRTSSPAPPVTNYQLLFCTLIILHFVKRELETAFLHRFSRATMPAIFVIRNSAHYWVLAGLNVAYWVYAPTSNAAATTIESANPLLLYTGLALFIFGQLANLNAHIVLRNLRRPGTNERGIPSGFGFKWVTCPNYLFEIVAWVGIYLVSGFNWSVMLFIVVASAPMIVWAKTKERTYRQEFGDKYKKKRFAVLPGIV</sequence>
<evidence type="ECO:0000313" key="20">
    <source>
        <dbReference type="Proteomes" id="UP000091918"/>
    </source>
</evidence>
<dbReference type="STRING" id="1658172.A0A1B7NKI0"/>
<dbReference type="InterPro" id="IPR039357">
    <property type="entry name" value="SRD5A/TECR"/>
</dbReference>
<dbReference type="GO" id="GO:0102758">
    <property type="term" value="F:very-long-chain enoyl-CoA reductase activity"/>
    <property type="evidence" value="ECO:0007669"/>
    <property type="project" value="UniProtKB-EC"/>
</dbReference>
<keyword evidence="11" id="KW-0560">Oxidoreductase</keyword>
<dbReference type="EC" id="1.3.1.93" evidence="4"/>
<dbReference type="EMBL" id="LGUA01002840">
    <property type="protein sequence ID" value="OAX77314.1"/>
    <property type="molecule type" value="Genomic_DNA"/>
</dbReference>
<evidence type="ECO:0000256" key="17">
    <source>
        <dbReference type="SAM" id="Phobius"/>
    </source>
</evidence>
<feature type="domain" description="3-oxo-5-alpha-steroid 4-dehydrogenase C-terminal" evidence="18">
    <location>
        <begin position="159"/>
        <end position="313"/>
    </location>
</feature>
<evidence type="ECO:0000256" key="8">
    <source>
        <dbReference type="ARBA" id="ARBA00022832"/>
    </source>
</evidence>
<dbReference type="PANTHER" id="PTHR10556">
    <property type="entry name" value="3-OXO-5-ALPHA-STEROID 4-DEHYDROGENASE"/>
    <property type="match status" value="1"/>
</dbReference>
<dbReference type="GO" id="GO:0042761">
    <property type="term" value="P:very long-chain fatty acid biosynthetic process"/>
    <property type="evidence" value="ECO:0007669"/>
    <property type="project" value="TreeGrafter"/>
</dbReference>
<keyword evidence="12" id="KW-0443">Lipid metabolism</keyword>
<proteinExistence type="inferred from homology"/>
<comment type="caution">
    <text evidence="19">The sequence shown here is derived from an EMBL/GenBank/DDBJ whole genome shotgun (WGS) entry which is preliminary data.</text>
</comment>
<comment type="similarity">
    <text evidence="3">Belongs to the steroid 5-alpha reductase family.</text>
</comment>
<evidence type="ECO:0000256" key="5">
    <source>
        <dbReference type="ARBA" id="ARBA00022516"/>
    </source>
</evidence>
<evidence type="ECO:0000256" key="4">
    <source>
        <dbReference type="ARBA" id="ARBA00012530"/>
    </source>
</evidence>
<feature type="transmembrane region" description="Helical" evidence="17">
    <location>
        <begin position="246"/>
        <end position="264"/>
    </location>
</feature>
<comment type="function">
    <text evidence="16">Catalyzes the last of the four reactions of the long-chain fatty acids elongation cycle. This endoplasmic reticulum-bound enzymatic process, allows the addition of 2 carbons to the chain of long- and very long-chain fatty acids/VLCFAs per cycle. This enzyme reduces the trans-2,3-enoyl-CoA fatty acid intermediate to an acyl-CoA that can be further elongated by entering a new cycle of elongation. Thereby, it participates in the production of VLCFAs of different chain lengths that are involved in multiple biological processes as precursors of membrane lipids and lipid mediators.</text>
</comment>
<keyword evidence="8" id="KW-0276">Fatty acid metabolism</keyword>
<name>A0A1B7NKI0_9EURO</name>
<evidence type="ECO:0000313" key="19">
    <source>
        <dbReference type="EMBL" id="OAX77314.1"/>
    </source>
</evidence>
<feature type="transmembrane region" description="Helical" evidence="17">
    <location>
        <begin position="88"/>
        <end position="107"/>
    </location>
</feature>
<feature type="transmembrane region" description="Helical" evidence="17">
    <location>
        <begin position="270"/>
        <end position="287"/>
    </location>
</feature>
<keyword evidence="14" id="KW-0275">Fatty acid biosynthesis</keyword>
<comment type="catalytic activity">
    <reaction evidence="15">
        <text>a very-long-chain 2,3-saturated fatty acyl-CoA + NADP(+) = a very-long-chain (2E)-enoyl-CoA + NADPH + H(+)</text>
        <dbReference type="Rhea" id="RHEA:14473"/>
        <dbReference type="ChEBI" id="CHEBI:15378"/>
        <dbReference type="ChEBI" id="CHEBI:57783"/>
        <dbReference type="ChEBI" id="CHEBI:58349"/>
        <dbReference type="ChEBI" id="CHEBI:83724"/>
        <dbReference type="ChEBI" id="CHEBI:83728"/>
        <dbReference type="EC" id="1.3.1.93"/>
    </reaction>
</comment>
<dbReference type="Gene3D" id="1.20.120.1630">
    <property type="match status" value="1"/>
</dbReference>
<evidence type="ECO:0000256" key="14">
    <source>
        <dbReference type="ARBA" id="ARBA00023160"/>
    </source>
</evidence>
<evidence type="ECO:0000256" key="9">
    <source>
        <dbReference type="ARBA" id="ARBA00022857"/>
    </source>
</evidence>
<evidence type="ECO:0000256" key="7">
    <source>
        <dbReference type="ARBA" id="ARBA00022824"/>
    </source>
</evidence>
<evidence type="ECO:0000256" key="2">
    <source>
        <dbReference type="ARBA" id="ARBA00005194"/>
    </source>
</evidence>
<protein>
    <recommendedName>
        <fullName evidence="4">very-long-chain enoyl-CoA reductase</fullName>
        <ecNumber evidence="4">1.3.1.93</ecNumber>
    </recommendedName>
</protein>
<evidence type="ECO:0000256" key="13">
    <source>
        <dbReference type="ARBA" id="ARBA00023136"/>
    </source>
</evidence>
<evidence type="ECO:0000256" key="6">
    <source>
        <dbReference type="ARBA" id="ARBA00022692"/>
    </source>
</evidence>
<keyword evidence="7" id="KW-0256">Endoplasmic reticulum</keyword>
<comment type="pathway">
    <text evidence="2">Lipid metabolism; fatty acid biosynthesis.</text>
</comment>
<dbReference type="InterPro" id="IPR001104">
    <property type="entry name" value="3-oxo-5_a-steroid_4-DH_C"/>
</dbReference>
<evidence type="ECO:0000256" key="16">
    <source>
        <dbReference type="ARBA" id="ARBA00058640"/>
    </source>
</evidence>
<accession>A0A1B7NKI0</accession>
<dbReference type="Proteomes" id="UP000091918">
    <property type="component" value="Unassembled WGS sequence"/>
</dbReference>
<feature type="transmembrane region" description="Helical" evidence="17">
    <location>
        <begin position="164"/>
        <end position="185"/>
    </location>
</feature>
<evidence type="ECO:0000259" key="18">
    <source>
        <dbReference type="Pfam" id="PF02544"/>
    </source>
</evidence>
<feature type="transmembrane region" description="Helical" evidence="17">
    <location>
        <begin position="205"/>
        <end position="225"/>
    </location>
</feature>
<keyword evidence="5" id="KW-0444">Lipid biosynthesis</keyword>
<dbReference type="AlphaFoldDB" id="A0A1B7NKI0"/>
<keyword evidence="9" id="KW-0521">NADP</keyword>
<keyword evidence="10 17" id="KW-1133">Transmembrane helix</keyword>
<reference evidence="19 20" key="1">
    <citation type="submission" date="2015-07" db="EMBL/GenBank/DDBJ databases">
        <title>Emmonsia species relationships and genome sequence.</title>
        <authorList>
            <person name="Cuomo C.A."/>
            <person name="Schwartz I.S."/>
            <person name="Kenyon C."/>
            <person name="de Hoog G.S."/>
            <person name="Govender N.P."/>
            <person name="Botha A."/>
            <person name="Moreno L."/>
            <person name="de Vries M."/>
            <person name="Munoz J.F."/>
            <person name="Stielow J.B."/>
        </authorList>
    </citation>
    <scope>NUCLEOTIDE SEQUENCE [LARGE SCALE GENOMIC DNA]</scope>
    <source>
        <strain evidence="19 20">CBS 136260</strain>
    </source>
</reference>
<evidence type="ECO:0000256" key="15">
    <source>
        <dbReference type="ARBA" id="ARBA00051495"/>
    </source>
</evidence>
<evidence type="ECO:0000256" key="12">
    <source>
        <dbReference type="ARBA" id="ARBA00023098"/>
    </source>
</evidence>
<keyword evidence="20" id="KW-1185">Reference proteome</keyword>
<feature type="transmembrane region" description="Helical" evidence="17">
    <location>
        <begin position="127"/>
        <end position="143"/>
    </location>
</feature>
<evidence type="ECO:0000256" key="11">
    <source>
        <dbReference type="ARBA" id="ARBA00023002"/>
    </source>
</evidence>
<evidence type="ECO:0000256" key="10">
    <source>
        <dbReference type="ARBA" id="ARBA00022989"/>
    </source>
</evidence>
<organism evidence="19 20">
    <name type="scientific">Emergomyces africanus</name>
    <dbReference type="NCBI Taxonomy" id="1955775"/>
    <lineage>
        <taxon>Eukaryota</taxon>
        <taxon>Fungi</taxon>
        <taxon>Dikarya</taxon>
        <taxon>Ascomycota</taxon>
        <taxon>Pezizomycotina</taxon>
        <taxon>Eurotiomycetes</taxon>
        <taxon>Eurotiomycetidae</taxon>
        <taxon>Onygenales</taxon>
        <taxon>Ajellomycetaceae</taxon>
        <taxon>Emergomyces</taxon>
    </lineage>
</organism>